<name>A0ACB7PR39_9PEZI</name>
<comment type="caution">
    <text evidence="1">The sequence shown here is derived from an EMBL/GenBank/DDBJ whole genome shotgun (WGS) entry which is preliminary data.</text>
</comment>
<sequence>MANRHIAPPLDNMSPLISRSPRIKLADKSPETFVEVGWRERIGPLGLLLILGGILLQLGVLVFLAYLWSQQGSEHGSGVWRTIVRNDWMTRVITLSSTAIRTAVGLQLGVCTALVAGLILETASTRFEDAPTLSILRAYNSGPFDIVWLAVKRLRADRYRPSWLEFLAASLFLSGLALQLTSTVLVSDLDDITINSDPANETVAVYDTSGLLVQANGYYLWTKSPGIWPTFAEARDGNRTVTADISDTGNIIRALLPFQAQDRLVLRSYEGLAVTQQARTVCVPADLGDTTLIEMDGIGLMGTVSAPLDAFHHAGFLFESKTMVPFTCPFYKRQTSRSGAKALHRDGSMVVALCTIGDEGFQRFLLIKALGSYSDWSYALSRNQGRPSFQRTGTPSINGWANYAVIQSPDTKLAASVCGFNFDHTIQQISASTPTELKEFPLQWNYDTERWNTGAILKLLGVTNETIESAARGILHLDAHKRVKIYTAGRSGDTQGTTRQMSDAFNRGLPALFNQSLIFCTHCAGLTGNEMVHPAHVILMQAALRATDNPAAALDGLWASFTQTMYTSAIGQFDGAGSATVVRAITVRAPRRWVGFVAAAALLACHVVLTLLVVGFFAKYTAHSFRGGAWQAIAQAAEGDEVKEVLAEVTAWPDVKVTELIESKKLTGVGMGTQVDVGTGKVSLVKRGCVSRKDGTALYNMLPTVDRTSSPTSSSLAQIQEA</sequence>
<dbReference type="EMBL" id="JAGIZQ010000001">
    <property type="protein sequence ID" value="KAH6650473.1"/>
    <property type="molecule type" value="Genomic_DNA"/>
</dbReference>
<keyword evidence="2" id="KW-1185">Reference proteome</keyword>
<proteinExistence type="predicted"/>
<evidence type="ECO:0000313" key="1">
    <source>
        <dbReference type="EMBL" id="KAH6650473.1"/>
    </source>
</evidence>
<gene>
    <name evidence="1" type="ORF">F5144DRAFT_47464</name>
</gene>
<accession>A0ACB7PR39</accession>
<protein>
    <submittedName>
        <fullName evidence="1">Uncharacterized protein</fullName>
    </submittedName>
</protein>
<organism evidence="1 2">
    <name type="scientific">Chaetomium tenue</name>
    <dbReference type="NCBI Taxonomy" id="1854479"/>
    <lineage>
        <taxon>Eukaryota</taxon>
        <taxon>Fungi</taxon>
        <taxon>Dikarya</taxon>
        <taxon>Ascomycota</taxon>
        <taxon>Pezizomycotina</taxon>
        <taxon>Sordariomycetes</taxon>
        <taxon>Sordariomycetidae</taxon>
        <taxon>Sordariales</taxon>
        <taxon>Chaetomiaceae</taxon>
        <taxon>Chaetomium</taxon>
    </lineage>
</organism>
<reference evidence="1 2" key="1">
    <citation type="journal article" date="2021" name="Nat. Commun.">
        <title>Genetic determinants of endophytism in the Arabidopsis root mycobiome.</title>
        <authorList>
            <person name="Mesny F."/>
            <person name="Miyauchi S."/>
            <person name="Thiergart T."/>
            <person name="Pickel B."/>
            <person name="Atanasova L."/>
            <person name="Karlsson M."/>
            <person name="Huettel B."/>
            <person name="Barry K.W."/>
            <person name="Haridas S."/>
            <person name="Chen C."/>
            <person name="Bauer D."/>
            <person name="Andreopoulos W."/>
            <person name="Pangilinan J."/>
            <person name="LaButti K."/>
            <person name="Riley R."/>
            <person name="Lipzen A."/>
            <person name="Clum A."/>
            <person name="Drula E."/>
            <person name="Henrissat B."/>
            <person name="Kohler A."/>
            <person name="Grigoriev I.V."/>
            <person name="Martin F.M."/>
            <person name="Hacquard S."/>
        </authorList>
    </citation>
    <scope>NUCLEOTIDE SEQUENCE [LARGE SCALE GENOMIC DNA]</scope>
    <source>
        <strain evidence="1 2">MPI-SDFR-AT-0079</strain>
    </source>
</reference>
<dbReference type="Proteomes" id="UP000724584">
    <property type="component" value="Unassembled WGS sequence"/>
</dbReference>
<evidence type="ECO:0000313" key="2">
    <source>
        <dbReference type="Proteomes" id="UP000724584"/>
    </source>
</evidence>